<dbReference type="InterPro" id="IPR006124">
    <property type="entry name" value="Metalloenzyme"/>
</dbReference>
<keyword evidence="5 9" id="KW-0479">Metal-binding</keyword>
<feature type="binding site" evidence="9 12">
    <location>
        <position position="124"/>
    </location>
    <ligand>
        <name>substrate</name>
    </ligand>
</feature>
<evidence type="ECO:0000256" key="8">
    <source>
        <dbReference type="ARBA" id="ARBA00023235"/>
    </source>
</evidence>
<feature type="binding site" evidence="9 13">
    <location>
        <position position="403"/>
    </location>
    <ligand>
        <name>Mn(2+)</name>
        <dbReference type="ChEBI" id="CHEBI:29035"/>
        <label>1</label>
    </ligand>
</feature>
<feature type="binding site" evidence="9 12">
    <location>
        <position position="332"/>
    </location>
    <ligand>
        <name>substrate</name>
    </ligand>
</feature>
<dbReference type="NCBIfam" id="TIGR01307">
    <property type="entry name" value="pgm_bpd_ind"/>
    <property type="match status" value="1"/>
</dbReference>
<dbReference type="InterPro" id="IPR005995">
    <property type="entry name" value="Pgm_bpd_ind"/>
</dbReference>
<evidence type="ECO:0000256" key="4">
    <source>
        <dbReference type="ARBA" id="ARBA00008819"/>
    </source>
</evidence>
<comment type="function">
    <text evidence="2 9">Catalyzes the interconversion of 2-phosphoglycerate and 3-phosphoglycerate.</text>
</comment>
<feature type="domain" description="Metalloenzyme" evidence="14">
    <location>
        <begin position="6"/>
        <end position="495"/>
    </location>
</feature>
<organism evidence="16 17">
    <name type="scientific">Legionella maioricensis</name>
    <dbReference type="NCBI Taxonomy" id="2896528"/>
    <lineage>
        <taxon>Bacteria</taxon>
        <taxon>Pseudomonadati</taxon>
        <taxon>Pseudomonadota</taxon>
        <taxon>Gammaproteobacteria</taxon>
        <taxon>Legionellales</taxon>
        <taxon>Legionellaceae</taxon>
        <taxon>Legionella</taxon>
    </lineage>
</organism>
<comment type="caution">
    <text evidence="16">The sequence shown here is derived from an EMBL/GenBank/DDBJ whole genome shotgun (WGS) entry which is preliminary data.</text>
</comment>
<evidence type="ECO:0000256" key="5">
    <source>
        <dbReference type="ARBA" id="ARBA00022723"/>
    </source>
</evidence>
<keyword evidence="7 9" id="KW-0464">Manganese</keyword>
<gene>
    <name evidence="9 16" type="primary">gpmI</name>
    <name evidence="16" type="ORF">LOX96_04565</name>
</gene>
<accession>A0A9X2CZ20</accession>
<dbReference type="GO" id="GO:0005829">
    <property type="term" value="C:cytosol"/>
    <property type="evidence" value="ECO:0007669"/>
    <property type="project" value="TreeGrafter"/>
</dbReference>
<feature type="binding site" evidence="9 13">
    <location>
        <position position="399"/>
    </location>
    <ligand>
        <name>Mn(2+)</name>
        <dbReference type="ChEBI" id="CHEBI:29035"/>
        <label>1</label>
    </ligand>
</feature>
<proteinExistence type="inferred from homology"/>
<dbReference type="GO" id="GO:0006007">
    <property type="term" value="P:glucose catabolic process"/>
    <property type="evidence" value="ECO:0007669"/>
    <property type="project" value="InterPro"/>
</dbReference>
<feature type="binding site" evidence="9 12">
    <location>
        <begin position="258"/>
        <end position="261"/>
    </location>
    <ligand>
        <name>substrate</name>
    </ligand>
</feature>
<feature type="binding site" evidence="9 12">
    <location>
        <begin position="154"/>
        <end position="155"/>
    </location>
    <ligand>
        <name>substrate</name>
    </ligand>
</feature>
<evidence type="ECO:0000313" key="17">
    <source>
        <dbReference type="Proteomes" id="UP001139721"/>
    </source>
</evidence>
<reference evidence="16" key="1">
    <citation type="submission" date="2021-11" db="EMBL/GenBank/DDBJ databases">
        <title>Legionella maioricencis sp. nov., a new species isolated from hot water samples in Mallorca.</title>
        <authorList>
            <person name="Crespi S."/>
            <person name="Drasar V."/>
            <person name="Salva-Serra F."/>
            <person name="Jaen-Luchoro D."/>
            <person name="Pineiro-Iglesias B."/>
            <person name="Aliaga F."/>
            <person name="Fernandez-Juarez V."/>
            <person name="Coll G."/>
            <person name="Moore E.R.B."/>
            <person name="Bennasar-Figueras A."/>
        </authorList>
    </citation>
    <scope>NUCLEOTIDE SEQUENCE</scope>
    <source>
        <strain evidence="16">HCPI-6</strain>
    </source>
</reference>
<evidence type="ECO:0000256" key="13">
    <source>
        <dbReference type="PIRSR" id="PIRSR001492-3"/>
    </source>
</evidence>
<dbReference type="GO" id="GO:0004619">
    <property type="term" value="F:phosphoglycerate mutase activity"/>
    <property type="evidence" value="ECO:0007669"/>
    <property type="project" value="UniProtKB-UniRule"/>
</dbReference>
<sequence>MKKNAPLVLMILDGWGYNENNKHNAIAQAHTPQWDEWWKNAPHILLQASGLPVGLPDAQMGNSEVGHMHIGAGRVIQQDFTRINQAIAQSEFTRNPLFNEMLDNLQKTGKSLHIMGLLSPGGVHSHEQHLFALLALCDSKQFTSVCLHLFLDGRDTPPQSALESIERLNKELQAHPVGKICSISGRYYAMDRDKRWERIKPVYTLLTEGQSKNHATDAQIAVRACYQQNLSDEFIPPTRIGEATPIEDGDAVLFFNFRADRARQLTSAFIDPSFNGFNRAICPQLSYFVTMTQYDKNLPTLSAFPPIPLNNTLGEILSAHGLRQLRIAETEKYAHVTFFFNGGNELVFPNEKRIMIQSPKVATYDLQPEMSAPELTTTLIEAINSQAYDVIICNYANADMVGHSGNFDATVHAIECLDQCMSQVWQALAKLGGKLLITADHGNAEEMFDEHTHQAHTAHTSEPVPFVYVGGDWHFTQLTGSLIDIAPTLLTLIGITPPTEMTGHVLLEKNHAHAY</sequence>
<feature type="binding site" evidence="9 13">
    <location>
        <position position="63"/>
    </location>
    <ligand>
        <name>Mn(2+)</name>
        <dbReference type="ChEBI" id="CHEBI:29035"/>
        <label>2</label>
    </ligand>
</feature>
<dbReference type="GO" id="GO:0006096">
    <property type="term" value="P:glycolytic process"/>
    <property type="evidence" value="ECO:0007669"/>
    <property type="project" value="UniProtKB-UniRule"/>
</dbReference>
<dbReference type="PIRSF" id="PIRSF001492">
    <property type="entry name" value="IPGAM"/>
    <property type="match status" value="1"/>
</dbReference>
<dbReference type="GO" id="GO:0030145">
    <property type="term" value="F:manganese ion binding"/>
    <property type="evidence" value="ECO:0007669"/>
    <property type="project" value="UniProtKB-UniRule"/>
</dbReference>
<feature type="binding site" evidence="9 13">
    <location>
        <position position="13"/>
    </location>
    <ligand>
        <name>Mn(2+)</name>
        <dbReference type="ChEBI" id="CHEBI:29035"/>
        <label>2</label>
    </ligand>
</feature>
<feature type="domain" description="BPG-independent PGAM N-terminal" evidence="15">
    <location>
        <begin position="83"/>
        <end position="296"/>
    </location>
</feature>
<evidence type="ECO:0000256" key="12">
    <source>
        <dbReference type="PIRSR" id="PIRSR001492-2"/>
    </source>
</evidence>
<evidence type="ECO:0000256" key="1">
    <source>
        <dbReference type="ARBA" id="ARBA00000370"/>
    </source>
</evidence>
<name>A0A9X2CZ20_9GAMM</name>
<evidence type="ECO:0000256" key="3">
    <source>
        <dbReference type="ARBA" id="ARBA00004798"/>
    </source>
</evidence>
<comment type="pathway">
    <text evidence="3 9">Carbohydrate degradation; glycolysis; pyruvate from D-glyceraldehyde 3-phosphate: step 3/5.</text>
</comment>
<protein>
    <recommendedName>
        <fullName evidence="9 10">2,3-bisphosphoglycerate-independent phosphoglycerate mutase</fullName>
        <shortName evidence="9">BPG-independent PGAM</shortName>
        <shortName evidence="9">Phosphoglyceromutase</shortName>
        <shortName evidence="9">iPGM</shortName>
        <ecNumber evidence="9 10">5.4.2.12</ecNumber>
    </recommendedName>
</protein>
<evidence type="ECO:0000256" key="9">
    <source>
        <dbReference type="HAMAP-Rule" id="MF_01038"/>
    </source>
</evidence>
<dbReference type="HAMAP" id="MF_01038">
    <property type="entry name" value="GpmI"/>
    <property type="match status" value="1"/>
</dbReference>
<dbReference type="InterPro" id="IPR011258">
    <property type="entry name" value="BPG-indep_PGM_N"/>
</dbReference>
<dbReference type="AlphaFoldDB" id="A0A9X2CZ20"/>
<comment type="similarity">
    <text evidence="4 9">Belongs to the BPG-independent phosphoglycerate mutase family.</text>
</comment>
<keyword evidence="8 9" id="KW-0413">Isomerase</keyword>
<keyword evidence="17" id="KW-1185">Reference proteome</keyword>
<dbReference type="RefSeq" id="WP_250419336.1">
    <property type="nucleotide sequence ID" value="NZ_JAJKBJ010000003.1"/>
</dbReference>
<evidence type="ECO:0000256" key="11">
    <source>
        <dbReference type="PIRSR" id="PIRSR001492-1"/>
    </source>
</evidence>
<evidence type="ECO:0000256" key="2">
    <source>
        <dbReference type="ARBA" id="ARBA00002315"/>
    </source>
</evidence>
<dbReference type="Gene3D" id="3.40.720.10">
    <property type="entry name" value="Alkaline Phosphatase, subunit A"/>
    <property type="match status" value="1"/>
</dbReference>
<evidence type="ECO:0000256" key="10">
    <source>
        <dbReference type="NCBIfam" id="TIGR01307"/>
    </source>
</evidence>
<dbReference type="InterPro" id="IPR036646">
    <property type="entry name" value="PGAM_B_sf"/>
</dbReference>
<dbReference type="PANTHER" id="PTHR31637">
    <property type="entry name" value="2,3-BISPHOSPHOGLYCERATE-INDEPENDENT PHOSPHOGLYCERATE MUTASE"/>
    <property type="match status" value="1"/>
</dbReference>
<dbReference type="SUPFAM" id="SSF53649">
    <property type="entry name" value="Alkaline phosphatase-like"/>
    <property type="match status" value="1"/>
</dbReference>
<dbReference type="Pfam" id="PF06415">
    <property type="entry name" value="iPGM_N"/>
    <property type="match status" value="1"/>
</dbReference>
<evidence type="ECO:0000259" key="14">
    <source>
        <dbReference type="Pfam" id="PF01676"/>
    </source>
</evidence>
<evidence type="ECO:0000313" key="16">
    <source>
        <dbReference type="EMBL" id="MCL9683356.1"/>
    </source>
</evidence>
<evidence type="ECO:0000256" key="6">
    <source>
        <dbReference type="ARBA" id="ARBA00023152"/>
    </source>
</evidence>
<evidence type="ECO:0000259" key="15">
    <source>
        <dbReference type="Pfam" id="PF06415"/>
    </source>
</evidence>
<comment type="subunit">
    <text evidence="9">Monomer.</text>
</comment>
<dbReference type="SUPFAM" id="SSF64158">
    <property type="entry name" value="2,3-Bisphosphoglycerate-independent phosphoglycerate mutase, substrate-binding domain"/>
    <property type="match status" value="1"/>
</dbReference>
<dbReference type="PANTHER" id="PTHR31637:SF0">
    <property type="entry name" value="2,3-BISPHOSPHOGLYCERATE-INDEPENDENT PHOSPHOGLYCERATE MUTASE"/>
    <property type="match status" value="1"/>
</dbReference>
<comment type="cofactor">
    <cofactor evidence="9">
        <name>Mn(2+)</name>
        <dbReference type="ChEBI" id="CHEBI:29035"/>
    </cofactor>
    <text evidence="9">Binds 2 manganese ions per subunit.</text>
</comment>
<feature type="binding site" evidence="9 12">
    <location>
        <position position="186"/>
    </location>
    <ligand>
        <name>substrate</name>
    </ligand>
</feature>
<evidence type="ECO:0000256" key="7">
    <source>
        <dbReference type="ARBA" id="ARBA00023211"/>
    </source>
</evidence>
<dbReference type="InterPro" id="IPR017850">
    <property type="entry name" value="Alkaline_phosphatase_core_sf"/>
</dbReference>
<dbReference type="Proteomes" id="UP001139721">
    <property type="component" value="Unassembled WGS sequence"/>
</dbReference>
<comment type="catalytic activity">
    <reaction evidence="1 9">
        <text>(2R)-2-phosphoglycerate = (2R)-3-phosphoglycerate</text>
        <dbReference type="Rhea" id="RHEA:15901"/>
        <dbReference type="ChEBI" id="CHEBI:58272"/>
        <dbReference type="ChEBI" id="CHEBI:58289"/>
        <dbReference type="EC" id="5.4.2.12"/>
    </reaction>
</comment>
<dbReference type="CDD" id="cd16010">
    <property type="entry name" value="iPGM"/>
    <property type="match status" value="1"/>
</dbReference>
<dbReference type="Gene3D" id="3.40.1450.10">
    <property type="entry name" value="BPG-independent phosphoglycerate mutase, domain B"/>
    <property type="match status" value="1"/>
</dbReference>
<feature type="binding site" evidence="9 13">
    <location>
        <position position="459"/>
    </location>
    <ligand>
        <name>Mn(2+)</name>
        <dbReference type="ChEBI" id="CHEBI:29035"/>
        <label>1</label>
    </ligand>
</feature>
<dbReference type="EMBL" id="JAJKBJ010000003">
    <property type="protein sequence ID" value="MCL9683356.1"/>
    <property type="molecule type" value="Genomic_DNA"/>
</dbReference>
<feature type="binding site" evidence="9 12">
    <location>
        <position position="192"/>
    </location>
    <ligand>
        <name>substrate</name>
    </ligand>
</feature>
<feature type="binding site" evidence="9 13">
    <location>
        <position position="440"/>
    </location>
    <ligand>
        <name>Mn(2+)</name>
        <dbReference type="ChEBI" id="CHEBI:29035"/>
        <label>2</label>
    </ligand>
</feature>
<feature type="active site" description="Phosphoserine intermediate" evidence="9 11">
    <location>
        <position position="63"/>
    </location>
</feature>
<dbReference type="EC" id="5.4.2.12" evidence="9 10"/>
<keyword evidence="6 9" id="KW-0324">Glycolysis</keyword>
<dbReference type="FunFam" id="3.40.1450.10:FF:000002">
    <property type="entry name" value="2,3-bisphosphoglycerate-independent phosphoglycerate mutase"/>
    <property type="match status" value="1"/>
</dbReference>
<feature type="binding site" evidence="9 13">
    <location>
        <position position="441"/>
    </location>
    <ligand>
        <name>Mn(2+)</name>
        <dbReference type="ChEBI" id="CHEBI:29035"/>
        <label>2</label>
    </ligand>
</feature>
<dbReference type="Pfam" id="PF01676">
    <property type="entry name" value="Metalloenzyme"/>
    <property type="match status" value="1"/>
</dbReference>